<dbReference type="EMBL" id="PKMF04000263">
    <property type="protein sequence ID" value="KAK7840354.1"/>
    <property type="molecule type" value="Genomic_DNA"/>
</dbReference>
<keyword evidence="3" id="KW-1185">Reference proteome</keyword>
<evidence type="ECO:0000256" key="1">
    <source>
        <dbReference type="SAM" id="Phobius"/>
    </source>
</evidence>
<keyword evidence="1" id="KW-0812">Transmembrane</keyword>
<dbReference type="Proteomes" id="UP000237347">
    <property type="component" value="Unassembled WGS sequence"/>
</dbReference>
<gene>
    <name evidence="2" type="ORF">CFP56_016747</name>
</gene>
<sequence>MTGLEEHLSEIRPNGDLFFFFFFFSVFLFNFIELVEFGYQILEKIQMFSLDGRSLGYRLLRFQCA</sequence>
<comment type="caution">
    <text evidence="2">The sequence shown here is derived from an EMBL/GenBank/DDBJ whole genome shotgun (WGS) entry which is preliminary data.</text>
</comment>
<accession>A0AAW0KMG3</accession>
<evidence type="ECO:0000313" key="2">
    <source>
        <dbReference type="EMBL" id="KAK7840354.1"/>
    </source>
</evidence>
<protein>
    <submittedName>
        <fullName evidence="2">Uncharacterized protein</fullName>
    </submittedName>
</protein>
<name>A0AAW0KMG3_QUESU</name>
<evidence type="ECO:0000313" key="3">
    <source>
        <dbReference type="Proteomes" id="UP000237347"/>
    </source>
</evidence>
<reference evidence="2 3" key="1">
    <citation type="journal article" date="2018" name="Sci. Data">
        <title>The draft genome sequence of cork oak.</title>
        <authorList>
            <person name="Ramos A.M."/>
            <person name="Usie A."/>
            <person name="Barbosa P."/>
            <person name="Barros P.M."/>
            <person name="Capote T."/>
            <person name="Chaves I."/>
            <person name="Simoes F."/>
            <person name="Abreu I."/>
            <person name="Carrasquinho I."/>
            <person name="Faro C."/>
            <person name="Guimaraes J.B."/>
            <person name="Mendonca D."/>
            <person name="Nobrega F."/>
            <person name="Rodrigues L."/>
            <person name="Saibo N.J.M."/>
            <person name="Varela M.C."/>
            <person name="Egas C."/>
            <person name="Matos J."/>
            <person name="Miguel C.M."/>
            <person name="Oliveira M.M."/>
            <person name="Ricardo C.P."/>
            <person name="Goncalves S."/>
        </authorList>
    </citation>
    <scope>NUCLEOTIDE SEQUENCE [LARGE SCALE GENOMIC DNA]</scope>
    <source>
        <strain evidence="3">cv. HL8</strain>
    </source>
</reference>
<feature type="transmembrane region" description="Helical" evidence="1">
    <location>
        <begin position="17"/>
        <end position="39"/>
    </location>
</feature>
<dbReference type="AlphaFoldDB" id="A0AAW0KMG3"/>
<proteinExistence type="predicted"/>
<keyword evidence="1" id="KW-1133">Transmembrane helix</keyword>
<keyword evidence="1" id="KW-0472">Membrane</keyword>
<organism evidence="2 3">
    <name type="scientific">Quercus suber</name>
    <name type="common">Cork oak</name>
    <dbReference type="NCBI Taxonomy" id="58331"/>
    <lineage>
        <taxon>Eukaryota</taxon>
        <taxon>Viridiplantae</taxon>
        <taxon>Streptophyta</taxon>
        <taxon>Embryophyta</taxon>
        <taxon>Tracheophyta</taxon>
        <taxon>Spermatophyta</taxon>
        <taxon>Magnoliopsida</taxon>
        <taxon>eudicotyledons</taxon>
        <taxon>Gunneridae</taxon>
        <taxon>Pentapetalae</taxon>
        <taxon>rosids</taxon>
        <taxon>fabids</taxon>
        <taxon>Fagales</taxon>
        <taxon>Fagaceae</taxon>
        <taxon>Quercus</taxon>
    </lineage>
</organism>